<organism evidence="2 3">
    <name type="scientific">Symbiodinium natans</name>
    <dbReference type="NCBI Taxonomy" id="878477"/>
    <lineage>
        <taxon>Eukaryota</taxon>
        <taxon>Sar</taxon>
        <taxon>Alveolata</taxon>
        <taxon>Dinophyceae</taxon>
        <taxon>Suessiales</taxon>
        <taxon>Symbiodiniaceae</taxon>
        <taxon>Symbiodinium</taxon>
    </lineage>
</organism>
<gene>
    <name evidence="2" type="ORF">SNAT2548_LOCUS29697</name>
</gene>
<feature type="chain" id="PRO_5032545138" description="Sulfotransferase domain-containing protein" evidence="1">
    <location>
        <begin position="20"/>
        <end position="273"/>
    </location>
</feature>
<dbReference type="Gene3D" id="3.40.50.300">
    <property type="entry name" value="P-loop containing nucleotide triphosphate hydrolases"/>
    <property type="match status" value="1"/>
</dbReference>
<sequence>MTVTALAAVFLALAPRTASFEVLYAGAPRSGTQTMYSALKIMGLNPIHSGYNLTTRPILCEYLYGNGSKEAAMNLFASADAAMDEPFQLMYEDVLKEFPNAKVVLPVMSAEDWYVSERNYFKDTVYAVERVAVEVAHGLKIRRNTSYEFFDAMWESMYSSTLTADKCWACRYWGCAFWKVEGMTPEENRTCLNNYEAHMDRVKALVPPSRLLVFNFSDGWAPLSHFLGRPVPDEPFPYTDKYNKDVAEETEAHAASFLQDGMDIFPTPRRSEL</sequence>
<evidence type="ECO:0000313" key="2">
    <source>
        <dbReference type="EMBL" id="CAE7530246.1"/>
    </source>
</evidence>
<reference evidence="2" key="1">
    <citation type="submission" date="2021-02" db="EMBL/GenBank/DDBJ databases">
        <authorList>
            <person name="Dougan E. K."/>
            <person name="Rhodes N."/>
            <person name="Thang M."/>
            <person name="Chan C."/>
        </authorList>
    </citation>
    <scope>NUCLEOTIDE SEQUENCE</scope>
</reference>
<proteinExistence type="predicted"/>
<comment type="caution">
    <text evidence="2">The sequence shown here is derived from an EMBL/GenBank/DDBJ whole genome shotgun (WGS) entry which is preliminary data.</text>
</comment>
<keyword evidence="1" id="KW-0732">Signal</keyword>
<name>A0A812TK07_9DINO</name>
<evidence type="ECO:0000256" key="1">
    <source>
        <dbReference type="SAM" id="SignalP"/>
    </source>
</evidence>
<evidence type="ECO:0000313" key="3">
    <source>
        <dbReference type="Proteomes" id="UP000604046"/>
    </source>
</evidence>
<accession>A0A812TK07</accession>
<feature type="signal peptide" evidence="1">
    <location>
        <begin position="1"/>
        <end position="19"/>
    </location>
</feature>
<dbReference type="Proteomes" id="UP000604046">
    <property type="component" value="Unassembled WGS sequence"/>
</dbReference>
<dbReference type="OrthoDB" id="408152at2759"/>
<evidence type="ECO:0008006" key="4">
    <source>
        <dbReference type="Google" id="ProtNLM"/>
    </source>
</evidence>
<dbReference type="SUPFAM" id="SSF52540">
    <property type="entry name" value="P-loop containing nucleoside triphosphate hydrolases"/>
    <property type="match status" value="1"/>
</dbReference>
<keyword evidence="3" id="KW-1185">Reference proteome</keyword>
<dbReference type="Pfam" id="PF17784">
    <property type="entry name" value="Sulfotransfer_4"/>
    <property type="match status" value="1"/>
</dbReference>
<dbReference type="EMBL" id="CAJNDS010002572">
    <property type="protein sequence ID" value="CAE7530246.1"/>
    <property type="molecule type" value="Genomic_DNA"/>
</dbReference>
<dbReference type="PANTHER" id="PTHR36978">
    <property type="entry name" value="P-LOOP CONTAINING NUCLEOTIDE TRIPHOSPHATE HYDROLASE"/>
    <property type="match status" value="1"/>
</dbReference>
<dbReference type="AlphaFoldDB" id="A0A812TK07"/>
<dbReference type="PANTHER" id="PTHR36978:SF4">
    <property type="entry name" value="P-LOOP CONTAINING NUCLEOSIDE TRIPHOSPHATE HYDROLASE PROTEIN"/>
    <property type="match status" value="1"/>
</dbReference>
<dbReference type="InterPro" id="IPR027417">
    <property type="entry name" value="P-loop_NTPase"/>
</dbReference>
<protein>
    <recommendedName>
        <fullName evidence="4">Sulfotransferase domain-containing protein</fullName>
    </recommendedName>
</protein>
<dbReference type="InterPro" id="IPR040632">
    <property type="entry name" value="Sulfotransfer_4"/>
</dbReference>